<organism evidence="2 3">
    <name type="scientific">Coregonus suidteri</name>
    <dbReference type="NCBI Taxonomy" id="861788"/>
    <lineage>
        <taxon>Eukaryota</taxon>
        <taxon>Metazoa</taxon>
        <taxon>Chordata</taxon>
        <taxon>Craniata</taxon>
        <taxon>Vertebrata</taxon>
        <taxon>Euteleostomi</taxon>
        <taxon>Actinopterygii</taxon>
        <taxon>Neopterygii</taxon>
        <taxon>Teleostei</taxon>
        <taxon>Protacanthopterygii</taxon>
        <taxon>Salmoniformes</taxon>
        <taxon>Salmonidae</taxon>
        <taxon>Coregoninae</taxon>
        <taxon>Coregonus</taxon>
    </lineage>
</organism>
<protein>
    <submittedName>
        <fullName evidence="2">Uncharacterized protein</fullName>
    </submittedName>
</protein>
<reference evidence="2 3" key="1">
    <citation type="submission" date="2021-04" db="EMBL/GenBank/DDBJ databases">
        <authorList>
            <person name="De Guttry C."/>
            <person name="Zahm M."/>
            <person name="Klopp C."/>
            <person name="Cabau C."/>
            <person name="Louis A."/>
            <person name="Berthelot C."/>
            <person name="Parey E."/>
            <person name="Roest Crollius H."/>
            <person name="Montfort J."/>
            <person name="Robinson-Rechavi M."/>
            <person name="Bucao C."/>
            <person name="Bouchez O."/>
            <person name="Gislard M."/>
            <person name="Lluch J."/>
            <person name="Milhes M."/>
            <person name="Lampietro C."/>
            <person name="Lopez Roques C."/>
            <person name="Donnadieu C."/>
            <person name="Braasch I."/>
            <person name="Desvignes T."/>
            <person name="Postlethwait J."/>
            <person name="Bobe J."/>
            <person name="Wedekind C."/>
            <person name="Guiguen Y."/>
        </authorList>
    </citation>
    <scope>NUCLEOTIDE SEQUENCE [LARGE SCALE GENOMIC DNA]</scope>
    <source>
        <strain evidence="2">Cs_M1</strain>
        <tissue evidence="2">Blood</tissue>
    </source>
</reference>
<evidence type="ECO:0000313" key="2">
    <source>
        <dbReference type="EMBL" id="KAK6314134.1"/>
    </source>
</evidence>
<evidence type="ECO:0000256" key="1">
    <source>
        <dbReference type="SAM" id="MobiDB-lite"/>
    </source>
</evidence>
<dbReference type="EMBL" id="JAGTTL010000013">
    <property type="protein sequence ID" value="KAK6314134.1"/>
    <property type="molecule type" value="Genomic_DNA"/>
</dbReference>
<dbReference type="Proteomes" id="UP001356427">
    <property type="component" value="Unassembled WGS sequence"/>
</dbReference>
<evidence type="ECO:0000313" key="3">
    <source>
        <dbReference type="Proteomes" id="UP001356427"/>
    </source>
</evidence>
<accession>A0AAN8QRY3</accession>
<dbReference type="AlphaFoldDB" id="A0AAN8QRY3"/>
<gene>
    <name evidence="2" type="ORF">J4Q44_G00155930</name>
</gene>
<feature type="region of interest" description="Disordered" evidence="1">
    <location>
        <begin position="1"/>
        <end position="20"/>
    </location>
</feature>
<proteinExistence type="predicted"/>
<sequence length="97" mass="11380">MSSPTAEKQRSRTPKYSSTRLSSFDFTECTQLVIILALSLLERGQIMMKLICKRTISKRNCQPPRKVIVYAAPRFNAWSSRRRLCIIIPYPFIREQR</sequence>
<keyword evidence="3" id="KW-1185">Reference proteome</keyword>
<comment type="caution">
    <text evidence="2">The sequence shown here is derived from an EMBL/GenBank/DDBJ whole genome shotgun (WGS) entry which is preliminary data.</text>
</comment>
<name>A0AAN8QRY3_9TELE</name>